<evidence type="ECO:0000313" key="4">
    <source>
        <dbReference type="Proteomes" id="UP000030765"/>
    </source>
</evidence>
<gene>
    <name evidence="2" type="ORF">ZHAS_00001914</name>
</gene>
<keyword evidence="4" id="KW-1185">Reference proteome</keyword>
<organism evidence="2">
    <name type="scientific">Anopheles sinensis</name>
    <name type="common">Mosquito</name>
    <dbReference type="NCBI Taxonomy" id="74873"/>
    <lineage>
        <taxon>Eukaryota</taxon>
        <taxon>Metazoa</taxon>
        <taxon>Ecdysozoa</taxon>
        <taxon>Arthropoda</taxon>
        <taxon>Hexapoda</taxon>
        <taxon>Insecta</taxon>
        <taxon>Pterygota</taxon>
        <taxon>Neoptera</taxon>
        <taxon>Endopterygota</taxon>
        <taxon>Diptera</taxon>
        <taxon>Nematocera</taxon>
        <taxon>Culicoidea</taxon>
        <taxon>Culicidae</taxon>
        <taxon>Anophelinae</taxon>
        <taxon>Anopheles</taxon>
    </lineage>
</organism>
<dbReference type="EMBL" id="KL644832">
    <property type="protein sequence ID" value="KFB54052.1"/>
    <property type="molecule type" value="Genomic_DNA"/>
</dbReference>
<evidence type="ECO:0000313" key="2">
    <source>
        <dbReference type="EMBL" id="KFB54052.1"/>
    </source>
</evidence>
<evidence type="ECO:0000256" key="1">
    <source>
        <dbReference type="SAM" id="MobiDB-lite"/>
    </source>
</evidence>
<dbReference type="VEuPathDB" id="VectorBase:ASIC001914"/>
<keyword evidence="2" id="KW-0472">Membrane</keyword>
<feature type="compositionally biased region" description="Basic and acidic residues" evidence="1">
    <location>
        <begin position="25"/>
        <end position="35"/>
    </location>
</feature>
<feature type="region of interest" description="Disordered" evidence="1">
    <location>
        <begin position="57"/>
        <end position="97"/>
    </location>
</feature>
<protein>
    <submittedName>
        <fullName evidence="2 3">Transmembrane and coiled-coil domain-containing protein 6 isoform X4</fullName>
    </submittedName>
</protein>
<dbReference type="Proteomes" id="UP000030765">
    <property type="component" value="Unassembled WGS sequence"/>
</dbReference>
<dbReference type="AlphaFoldDB" id="A0A084WV08"/>
<proteinExistence type="predicted"/>
<feature type="region of interest" description="Disordered" evidence="1">
    <location>
        <begin position="1"/>
        <end position="41"/>
    </location>
</feature>
<sequence length="147" mass="16408">MHSSPVSVPNGGQERKKLRKRLRRSTNERPDERKGANSKRTYGGIKRFVAWYENHLRKSQQDASHSRHSSHHGCTIEPETSFGPALGGGCRYSSTPWRSERAPTEALTMAVNGPNESESAFAPYVRAKIAKRWPPVLPWGWEPSGGG</sequence>
<dbReference type="EMBL" id="ATLV01008450">
    <property type="status" value="NOT_ANNOTATED_CDS"/>
    <property type="molecule type" value="Genomic_DNA"/>
</dbReference>
<keyword evidence="2" id="KW-0812">Transmembrane</keyword>
<name>A0A084WV08_ANOSI</name>
<dbReference type="EnsemblMetazoa" id="ASIC001914-RA">
    <property type="protein sequence ID" value="ASIC001914-PA"/>
    <property type="gene ID" value="ASIC001914"/>
</dbReference>
<evidence type="ECO:0000313" key="3">
    <source>
        <dbReference type="EnsemblMetazoa" id="ASIC001914-PA"/>
    </source>
</evidence>
<accession>A0A084WV08</accession>
<reference evidence="2 4" key="1">
    <citation type="journal article" date="2014" name="BMC Genomics">
        <title>Genome sequence of Anopheles sinensis provides insight into genetics basis of mosquito competence for malaria parasites.</title>
        <authorList>
            <person name="Zhou D."/>
            <person name="Zhang D."/>
            <person name="Ding G."/>
            <person name="Shi L."/>
            <person name="Hou Q."/>
            <person name="Ye Y."/>
            <person name="Xu Y."/>
            <person name="Zhou H."/>
            <person name="Xiong C."/>
            <person name="Li S."/>
            <person name="Yu J."/>
            <person name="Hong S."/>
            <person name="Yu X."/>
            <person name="Zou P."/>
            <person name="Chen C."/>
            <person name="Chang X."/>
            <person name="Wang W."/>
            <person name="Lv Y."/>
            <person name="Sun Y."/>
            <person name="Ma L."/>
            <person name="Shen B."/>
            <person name="Zhu C."/>
        </authorList>
    </citation>
    <scope>NUCLEOTIDE SEQUENCE [LARGE SCALE GENOMIC DNA]</scope>
</reference>
<reference evidence="3" key="2">
    <citation type="submission" date="2020-05" db="UniProtKB">
        <authorList>
            <consortium name="EnsemblMetazoa"/>
        </authorList>
    </citation>
    <scope>IDENTIFICATION</scope>
</reference>